<dbReference type="PROSITE" id="PS51257">
    <property type="entry name" value="PROKAR_LIPOPROTEIN"/>
    <property type="match status" value="1"/>
</dbReference>
<dbReference type="AlphaFoldDB" id="A0A227PDB4"/>
<proteinExistence type="predicted"/>
<sequence>MIKKLLLLSLVVSQLAVSCSSDDSTDPKTDPVTEEPPKQEPVKEQTLAEQIAALLKQPYSALTPAQQKVKAEAEANDMLVQLDKTKSSGAIEAIINLGNLLTVSPVDIFGGKNGNEIEELINVSDVYGIYTWNKSEKIWVKTASTTELKFVFPAKASETSNTATLSSKSVASTVKVKFTDTYGSYTYDPETKNYIETATKYDQIFLPSSADAVLTINGNQAATFTQTASYTAGKQAPDAFAYKMTLSEGYTWEMSGKKGAENTAKAALTYNGKVLLDFTSASTANIDGLIDSSDELKQYRGKGNGLFKLMDNFVIVADMDLATAASEEIATEKALIYPTYPDRYKANSDYPAYFAARNKYYQQNSQATVTNFNKNIKLILVSKKDGTKIADVVQHSEKSYTSEWYLPVWITPKSDPGYWDVTSNSQIVLLQNYDEVDYLRFNDNTEVAVSAYFSTGFTDFQAKFKEFAKAFNK</sequence>
<feature type="signal peptide" evidence="2">
    <location>
        <begin position="1"/>
        <end position="18"/>
    </location>
</feature>
<keyword evidence="2" id="KW-0732">Signal</keyword>
<evidence type="ECO:0008006" key="5">
    <source>
        <dbReference type="Google" id="ProtNLM"/>
    </source>
</evidence>
<dbReference type="RefSeq" id="WP_089479079.1">
    <property type="nucleotide sequence ID" value="NZ_MUGS01000011.1"/>
</dbReference>
<accession>A0A227PDB4</accession>
<dbReference type="OrthoDB" id="1374389at2"/>
<keyword evidence="4" id="KW-1185">Reference proteome</keyword>
<reference evidence="3 4" key="1">
    <citation type="submission" date="2016-11" db="EMBL/GenBank/DDBJ databases">
        <title>Whole genomes of Flavobacteriaceae.</title>
        <authorList>
            <person name="Stine C."/>
            <person name="Li C."/>
            <person name="Tadesse D."/>
        </authorList>
    </citation>
    <scope>NUCLEOTIDE SEQUENCE [LARGE SCALE GENOMIC DNA]</scope>
    <source>
        <strain evidence="3 4">DSM 24704</strain>
    </source>
</reference>
<evidence type="ECO:0000256" key="2">
    <source>
        <dbReference type="SAM" id="SignalP"/>
    </source>
</evidence>
<name>A0A227PDB4_9FLAO</name>
<dbReference type="Proteomes" id="UP000214684">
    <property type="component" value="Unassembled WGS sequence"/>
</dbReference>
<feature type="region of interest" description="Disordered" evidence="1">
    <location>
        <begin position="19"/>
        <end position="43"/>
    </location>
</feature>
<gene>
    <name evidence="3" type="ORF">B0A64_08450</name>
</gene>
<evidence type="ECO:0000313" key="4">
    <source>
        <dbReference type="Proteomes" id="UP000214684"/>
    </source>
</evidence>
<feature type="chain" id="PRO_5030039403" description="Lipoprotein" evidence="2">
    <location>
        <begin position="19"/>
        <end position="473"/>
    </location>
</feature>
<dbReference type="EMBL" id="MUGS01000011">
    <property type="protein sequence ID" value="OXG07374.1"/>
    <property type="molecule type" value="Genomic_DNA"/>
</dbReference>
<comment type="caution">
    <text evidence="3">The sequence shown here is derived from an EMBL/GenBank/DDBJ whole genome shotgun (WGS) entry which is preliminary data.</text>
</comment>
<feature type="compositionally biased region" description="Basic and acidic residues" evidence="1">
    <location>
        <begin position="25"/>
        <end position="43"/>
    </location>
</feature>
<evidence type="ECO:0000256" key="1">
    <source>
        <dbReference type="SAM" id="MobiDB-lite"/>
    </source>
</evidence>
<protein>
    <recommendedName>
        <fullName evidence="5">Lipoprotein</fullName>
    </recommendedName>
</protein>
<evidence type="ECO:0000313" key="3">
    <source>
        <dbReference type="EMBL" id="OXG07374.1"/>
    </source>
</evidence>
<organism evidence="3 4">
    <name type="scientific">Flavobacterium araucananum</name>
    <dbReference type="NCBI Taxonomy" id="946678"/>
    <lineage>
        <taxon>Bacteria</taxon>
        <taxon>Pseudomonadati</taxon>
        <taxon>Bacteroidota</taxon>
        <taxon>Flavobacteriia</taxon>
        <taxon>Flavobacteriales</taxon>
        <taxon>Flavobacteriaceae</taxon>
        <taxon>Flavobacterium</taxon>
    </lineage>
</organism>